<dbReference type="RefSeq" id="WP_054538111.1">
    <property type="nucleotide sequence ID" value="NZ_JACIEQ010000001.1"/>
</dbReference>
<dbReference type="EMBL" id="JACIEQ010000001">
    <property type="protein sequence ID" value="MBB4020853.1"/>
    <property type="molecule type" value="Genomic_DNA"/>
</dbReference>
<accession>A0A840C7L4</accession>
<protein>
    <recommendedName>
        <fullName evidence="1">Putative DNA-binding domain-containing protein</fullName>
    </recommendedName>
</protein>
<sequence>MTVRQHDFTTALLNPAAPVPHGLTGPAGRPAGKRFNVYRNNVAVSLTEALKTAFPVLRALVGDAFFEAMAGVFLRDNPPESPLMMHYGAQMPGFLAGFAPVRHLAYLPDIARLELALRESYHAKDATPVAPEVLLALPPDRLMQARLRLAPALRLLQAPFPVASIWLAHRQADAPKPAMRPEAALITRPGFDPVVSALPPGGGAFVAGLLSGQPLAPALAMAEAETPDFDLTETLGLLISGQAIIAIEEKVLL</sequence>
<evidence type="ECO:0000259" key="1">
    <source>
        <dbReference type="Pfam" id="PF09836"/>
    </source>
</evidence>
<reference evidence="2" key="1">
    <citation type="submission" date="2020-08" db="EMBL/GenBank/DDBJ databases">
        <title>Genomic Encyclopedia of Type Strains, Phase IV (KMG-IV): sequencing the most valuable type-strain genomes for metagenomic binning, comparative biology and taxonomic classification.</title>
        <authorList>
            <person name="Goeker M."/>
        </authorList>
    </citation>
    <scope>NUCLEOTIDE SEQUENCE [LARGE SCALE GENOMIC DNA]</scope>
    <source>
        <strain evidence="2">DSM 105040</strain>
    </source>
</reference>
<dbReference type="AlphaFoldDB" id="A0A840C7L4"/>
<gene>
    <name evidence="2" type="ORF">GGR17_000644</name>
</gene>
<evidence type="ECO:0000313" key="3">
    <source>
        <dbReference type="Proteomes" id="UP000585681"/>
    </source>
</evidence>
<dbReference type="Gene3D" id="1.10.150.690">
    <property type="entry name" value="DUF2063"/>
    <property type="match status" value="1"/>
</dbReference>
<dbReference type="Proteomes" id="UP000585681">
    <property type="component" value="Unassembled WGS sequence"/>
</dbReference>
<dbReference type="Pfam" id="PF09836">
    <property type="entry name" value="DUF2063"/>
    <property type="match status" value="1"/>
</dbReference>
<evidence type="ECO:0000313" key="2">
    <source>
        <dbReference type="EMBL" id="MBB4020853.1"/>
    </source>
</evidence>
<proteinExistence type="predicted"/>
<keyword evidence="3" id="KW-1185">Reference proteome</keyword>
<organism evidence="2 3">
    <name type="scientific">Actibacterium naphthalenivorans</name>
    <dbReference type="NCBI Taxonomy" id="1614693"/>
    <lineage>
        <taxon>Bacteria</taxon>
        <taxon>Pseudomonadati</taxon>
        <taxon>Pseudomonadota</taxon>
        <taxon>Alphaproteobacteria</taxon>
        <taxon>Rhodobacterales</taxon>
        <taxon>Roseobacteraceae</taxon>
        <taxon>Actibacterium</taxon>
    </lineage>
</organism>
<name>A0A840C7L4_9RHOB</name>
<feature type="domain" description="Putative DNA-binding" evidence="1">
    <location>
        <begin position="5"/>
        <end position="95"/>
    </location>
</feature>
<dbReference type="InterPro" id="IPR018640">
    <property type="entry name" value="DUF2063"/>
</dbReference>
<dbReference type="InterPro" id="IPR044922">
    <property type="entry name" value="DUF2063_N_sf"/>
</dbReference>
<comment type="caution">
    <text evidence="2">The sequence shown here is derived from an EMBL/GenBank/DDBJ whole genome shotgun (WGS) entry which is preliminary data.</text>
</comment>